<evidence type="ECO:0000313" key="2">
    <source>
        <dbReference type="Proteomes" id="UP000053660"/>
    </source>
</evidence>
<proteinExistence type="predicted"/>
<protein>
    <submittedName>
        <fullName evidence="1">Uncharacterized protein</fullName>
    </submittedName>
</protein>
<reference evidence="1 2" key="1">
    <citation type="submission" date="2014-03" db="EMBL/GenBank/DDBJ databases">
        <title>Draft genome of the hookworm Oesophagostomum dentatum.</title>
        <authorList>
            <person name="Mitreva M."/>
        </authorList>
    </citation>
    <scope>NUCLEOTIDE SEQUENCE [LARGE SCALE GENOMIC DNA]</scope>
    <source>
        <strain evidence="1 2">OD-Hann</strain>
    </source>
</reference>
<dbReference type="AlphaFoldDB" id="A0A0B1SBH4"/>
<sequence length="80" mass="8973">MEMSYESTVQSALNVFAIPKMRSMNTGVLLVKKTCSRRVDIVVFSSLPTPLITGLLNEVSVVKIWLMLKVCALTHRTDIF</sequence>
<evidence type="ECO:0000313" key="1">
    <source>
        <dbReference type="EMBL" id="KHJ80912.1"/>
    </source>
</evidence>
<dbReference type="Proteomes" id="UP000053660">
    <property type="component" value="Unassembled WGS sequence"/>
</dbReference>
<organism evidence="1 2">
    <name type="scientific">Oesophagostomum dentatum</name>
    <name type="common">Nodular worm</name>
    <dbReference type="NCBI Taxonomy" id="61180"/>
    <lineage>
        <taxon>Eukaryota</taxon>
        <taxon>Metazoa</taxon>
        <taxon>Ecdysozoa</taxon>
        <taxon>Nematoda</taxon>
        <taxon>Chromadorea</taxon>
        <taxon>Rhabditida</taxon>
        <taxon>Rhabditina</taxon>
        <taxon>Rhabditomorpha</taxon>
        <taxon>Strongyloidea</taxon>
        <taxon>Strongylidae</taxon>
        <taxon>Oesophagostomum</taxon>
    </lineage>
</organism>
<keyword evidence="2" id="KW-1185">Reference proteome</keyword>
<gene>
    <name evidence="1" type="ORF">OESDEN_19408</name>
</gene>
<dbReference type="EMBL" id="KN596829">
    <property type="protein sequence ID" value="KHJ80912.1"/>
    <property type="molecule type" value="Genomic_DNA"/>
</dbReference>
<accession>A0A0B1SBH4</accession>
<name>A0A0B1SBH4_OESDE</name>